<dbReference type="InterPro" id="IPR043129">
    <property type="entry name" value="ATPase_NBD"/>
</dbReference>
<evidence type="ECO:0000313" key="1">
    <source>
        <dbReference type="EMBL" id="GAH04493.1"/>
    </source>
</evidence>
<dbReference type="SUPFAM" id="SSF53067">
    <property type="entry name" value="Actin-like ATPase domain"/>
    <property type="match status" value="1"/>
</dbReference>
<proteinExistence type="predicted"/>
<feature type="non-terminal residue" evidence="1">
    <location>
        <position position="1"/>
    </location>
</feature>
<dbReference type="Gene3D" id="3.30.420.40">
    <property type="match status" value="1"/>
</dbReference>
<dbReference type="EMBL" id="BART01020523">
    <property type="protein sequence ID" value="GAH04493.1"/>
    <property type="molecule type" value="Genomic_DNA"/>
</dbReference>
<name>X1E780_9ZZZZ</name>
<reference evidence="1" key="1">
    <citation type="journal article" date="2014" name="Front. Microbiol.">
        <title>High frequency of phylogenetically diverse reductive dehalogenase-homologous genes in deep subseafloor sedimentary metagenomes.</title>
        <authorList>
            <person name="Kawai M."/>
            <person name="Futagami T."/>
            <person name="Toyoda A."/>
            <person name="Takaki Y."/>
            <person name="Nishi S."/>
            <person name="Hori S."/>
            <person name="Arai W."/>
            <person name="Tsubouchi T."/>
            <person name="Morono Y."/>
            <person name="Uchiyama I."/>
            <person name="Ito T."/>
            <person name="Fujiyama A."/>
            <person name="Inagaki F."/>
            <person name="Takami H."/>
        </authorList>
    </citation>
    <scope>NUCLEOTIDE SEQUENCE</scope>
    <source>
        <strain evidence="1">Expedition CK06-06</strain>
    </source>
</reference>
<dbReference type="AlphaFoldDB" id="X1E780"/>
<gene>
    <name evidence="1" type="ORF">S01H4_38116</name>
</gene>
<accession>X1E780</accession>
<organism evidence="1">
    <name type="scientific">marine sediment metagenome</name>
    <dbReference type="NCBI Taxonomy" id="412755"/>
    <lineage>
        <taxon>unclassified sequences</taxon>
        <taxon>metagenomes</taxon>
        <taxon>ecological metagenomes</taxon>
    </lineage>
</organism>
<evidence type="ECO:0008006" key="2">
    <source>
        <dbReference type="Google" id="ProtNLM"/>
    </source>
</evidence>
<comment type="caution">
    <text evidence="1">The sequence shown here is derived from an EMBL/GenBank/DDBJ whole genome shotgun (WGS) entry which is preliminary data.</text>
</comment>
<protein>
    <recommendedName>
        <fullName evidence="2">Carbohydrate kinase FGGY N-terminal domain-containing protein</fullName>
    </recommendedName>
</protein>
<sequence length="55" mass="6362">RPTFLWNDQRTKKQCKEIIDAVGDEKELLKYTNNSMLPSYTGGKYLAKGRRTGKL</sequence>